<evidence type="ECO:0000313" key="3">
    <source>
        <dbReference type="Proteomes" id="UP001189429"/>
    </source>
</evidence>
<organism evidence="2 3">
    <name type="scientific">Prorocentrum cordatum</name>
    <dbReference type="NCBI Taxonomy" id="2364126"/>
    <lineage>
        <taxon>Eukaryota</taxon>
        <taxon>Sar</taxon>
        <taxon>Alveolata</taxon>
        <taxon>Dinophyceae</taxon>
        <taxon>Prorocentrales</taxon>
        <taxon>Prorocentraceae</taxon>
        <taxon>Prorocentrum</taxon>
    </lineage>
</organism>
<protein>
    <submittedName>
        <fullName evidence="2">Uncharacterized protein</fullName>
    </submittedName>
</protein>
<gene>
    <name evidence="2" type="ORF">PCOR1329_LOCUS27769</name>
</gene>
<reference evidence="2" key="1">
    <citation type="submission" date="2023-10" db="EMBL/GenBank/DDBJ databases">
        <authorList>
            <person name="Chen Y."/>
            <person name="Shah S."/>
            <person name="Dougan E. K."/>
            <person name="Thang M."/>
            <person name="Chan C."/>
        </authorList>
    </citation>
    <scope>NUCLEOTIDE SEQUENCE [LARGE SCALE GENOMIC DNA]</scope>
</reference>
<proteinExistence type="predicted"/>
<feature type="region of interest" description="Disordered" evidence="1">
    <location>
        <begin position="75"/>
        <end position="110"/>
    </location>
</feature>
<sequence>MAASTPPLLATPPGITGTSSEFERLMQDTPPEAPRGHAATPADSPTPSWQHPAPAAVECGGAPTVLEVFPLATPHRAPPEEARPLHGSPALPAGRQPNVTAAAAAAWPASPQGEARAAGLQRAASPARLEGADRALARAAALGQGSAEVQRGRLASSAFSSGARDAETPWALAEFSGRLEAVTREMQRTLEHEFFLAERSLLTRHRADLDVQKARAEATESQQQAAIDRLQAAAGQSPRAPVDAAIEVDEDEQAAKGDMRRKRRGGVASDLPPSMGLRRRGVLYGAGIAAFLLQFLELAKSTMKAAPHNFSKQVNLRLPLASGASDIVETFGGNFPGGIARAAPEGPRSLRLAPLGGSRTGARSAVSGQIRRELEAAVEADAPLVEGANRLANWHWLPAPAASWLSG</sequence>
<name>A0ABN9SFA0_9DINO</name>
<keyword evidence="3" id="KW-1185">Reference proteome</keyword>
<feature type="compositionally biased region" description="Low complexity" evidence="1">
    <location>
        <begin position="1"/>
        <end position="13"/>
    </location>
</feature>
<dbReference type="Proteomes" id="UP001189429">
    <property type="component" value="Unassembled WGS sequence"/>
</dbReference>
<dbReference type="EMBL" id="CAUYUJ010010113">
    <property type="protein sequence ID" value="CAK0828581.1"/>
    <property type="molecule type" value="Genomic_DNA"/>
</dbReference>
<feature type="region of interest" description="Disordered" evidence="1">
    <location>
        <begin position="248"/>
        <end position="272"/>
    </location>
</feature>
<accession>A0ABN9SFA0</accession>
<evidence type="ECO:0000313" key="2">
    <source>
        <dbReference type="EMBL" id="CAK0828581.1"/>
    </source>
</evidence>
<evidence type="ECO:0000256" key="1">
    <source>
        <dbReference type="SAM" id="MobiDB-lite"/>
    </source>
</evidence>
<feature type="region of interest" description="Disordered" evidence="1">
    <location>
        <begin position="1"/>
        <end position="55"/>
    </location>
</feature>
<comment type="caution">
    <text evidence="2">The sequence shown here is derived from an EMBL/GenBank/DDBJ whole genome shotgun (WGS) entry which is preliminary data.</text>
</comment>